<reference evidence="35" key="2">
    <citation type="submission" date="2025-08" db="UniProtKB">
        <authorList>
            <consortium name="RefSeq"/>
        </authorList>
    </citation>
    <scope>IDENTIFICATION</scope>
</reference>
<comment type="catalytic activity">
    <reaction evidence="26">
        <text>24,25-dihydrolanosterol + 3 reduced [NADPH--hemoprotein reductase] + 3 O2 = 4,4-dimethyl-8,14-cholestadien-3beta-ol + formate + 3 oxidized [NADPH--hemoprotein reductase] + 4 H2O + 4 H(+)</text>
        <dbReference type="Rhea" id="RHEA:45960"/>
        <dbReference type="Rhea" id="RHEA-COMP:11964"/>
        <dbReference type="Rhea" id="RHEA-COMP:11965"/>
        <dbReference type="ChEBI" id="CHEBI:15377"/>
        <dbReference type="ChEBI" id="CHEBI:15378"/>
        <dbReference type="ChEBI" id="CHEBI:15379"/>
        <dbReference type="ChEBI" id="CHEBI:15740"/>
        <dbReference type="ChEBI" id="CHEBI:28113"/>
        <dbReference type="ChEBI" id="CHEBI:57618"/>
        <dbReference type="ChEBI" id="CHEBI:58210"/>
        <dbReference type="ChEBI" id="CHEBI:78904"/>
    </reaction>
    <physiologicalReaction direction="left-to-right" evidence="26">
        <dbReference type="Rhea" id="RHEA:45961"/>
    </physiologicalReaction>
</comment>
<evidence type="ECO:0000256" key="16">
    <source>
        <dbReference type="ARBA" id="ARBA00038974"/>
    </source>
</evidence>
<dbReference type="GeneID" id="110083224"/>
<dbReference type="InterPro" id="IPR036396">
    <property type="entry name" value="Cyt_P450_sf"/>
</dbReference>
<comment type="pathway">
    <text evidence="15">Steroid biosynthesis; zymosterol biosynthesis; zymosterol from lanosterol: step 1/6.</text>
</comment>
<evidence type="ECO:0000256" key="23">
    <source>
        <dbReference type="ARBA" id="ARBA00048245"/>
    </source>
</evidence>
<name>A0A6J0UDA3_9SAUR</name>
<comment type="catalytic activity">
    <reaction evidence="24">
        <text>32-oxolanosterol + reduced [NADPH--hemoprotein reductase] + O2 = 4,4-dimethyl-5alpha-cholesta-8,14,24-trien-3beta-ol + formate + oxidized [NADPH--hemoprotein reductase] + H2O + 2 H(+)</text>
        <dbReference type="Rhea" id="RHEA:75111"/>
        <dbReference type="Rhea" id="RHEA-COMP:11964"/>
        <dbReference type="Rhea" id="RHEA-COMP:11965"/>
        <dbReference type="ChEBI" id="CHEBI:15377"/>
        <dbReference type="ChEBI" id="CHEBI:15378"/>
        <dbReference type="ChEBI" id="CHEBI:15379"/>
        <dbReference type="ChEBI" id="CHEBI:15740"/>
        <dbReference type="ChEBI" id="CHEBI:17813"/>
        <dbReference type="ChEBI" id="CHEBI:57618"/>
        <dbReference type="ChEBI" id="CHEBI:58210"/>
        <dbReference type="ChEBI" id="CHEBI:166681"/>
    </reaction>
    <physiologicalReaction direction="left-to-right" evidence="24">
        <dbReference type="Rhea" id="RHEA:75112"/>
    </physiologicalReaction>
</comment>
<keyword evidence="9 33" id="KW-0560">Oxidoreductase</keyword>
<gene>
    <name evidence="35" type="primary">CYP39A1</name>
</gene>
<keyword evidence="5" id="KW-0153">Cholesterol metabolism</keyword>
<comment type="catalytic activity">
    <reaction evidence="19">
        <text>a 14alpha-hydroxymethyl steroid + reduced [NADPH--hemoprotein reductase] + O2 = a 14alpha-formyl steroid + oxidized [NADPH--hemoprotein reductase] + 2 H2O + H(+)</text>
        <dbReference type="Rhea" id="RHEA:68064"/>
        <dbReference type="Rhea" id="RHEA-COMP:11964"/>
        <dbReference type="Rhea" id="RHEA-COMP:11965"/>
        <dbReference type="ChEBI" id="CHEBI:15377"/>
        <dbReference type="ChEBI" id="CHEBI:15378"/>
        <dbReference type="ChEBI" id="CHEBI:15379"/>
        <dbReference type="ChEBI" id="CHEBI:57618"/>
        <dbReference type="ChEBI" id="CHEBI:58210"/>
        <dbReference type="ChEBI" id="CHEBI:176901"/>
        <dbReference type="ChEBI" id="CHEBI:176902"/>
    </reaction>
    <physiologicalReaction direction="left-to-right" evidence="19">
        <dbReference type="Rhea" id="RHEA:68065"/>
    </physiologicalReaction>
</comment>
<dbReference type="GO" id="GO:0008396">
    <property type="term" value="F:oxysterol 7-alpha-hydroxylase activity"/>
    <property type="evidence" value="ECO:0007669"/>
    <property type="project" value="TreeGrafter"/>
</dbReference>
<keyword evidence="14" id="KW-0753">Steroid metabolism</keyword>
<evidence type="ECO:0000256" key="9">
    <source>
        <dbReference type="ARBA" id="ARBA00023002"/>
    </source>
</evidence>
<evidence type="ECO:0000256" key="28">
    <source>
        <dbReference type="ARBA" id="ARBA00049163"/>
    </source>
</evidence>
<dbReference type="CTD" id="51302"/>
<dbReference type="InParanoid" id="A0A6J0UDA3"/>
<dbReference type="SUPFAM" id="SSF48264">
    <property type="entry name" value="Cytochrome P450"/>
    <property type="match status" value="1"/>
</dbReference>
<comment type="catalytic activity">
    <reaction evidence="23">
        <text>32-oxo-24,25-dihydrolanosterol + reduced [NADPH--hemoprotein reductase] + O2 = 4,4-dimethyl-8,14-cholestadien-3beta-ol + formate + oxidized [NADPH--hemoprotein reductase] + H2O + 2 H(+)</text>
        <dbReference type="Rhea" id="RHEA:75083"/>
        <dbReference type="Rhea" id="RHEA-COMP:11964"/>
        <dbReference type="Rhea" id="RHEA-COMP:11965"/>
        <dbReference type="ChEBI" id="CHEBI:15377"/>
        <dbReference type="ChEBI" id="CHEBI:15378"/>
        <dbReference type="ChEBI" id="CHEBI:15379"/>
        <dbReference type="ChEBI" id="CHEBI:15740"/>
        <dbReference type="ChEBI" id="CHEBI:57618"/>
        <dbReference type="ChEBI" id="CHEBI:58210"/>
        <dbReference type="ChEBI" id="CHEBI:78904"/>
        <dbReference type="ChEBI" id="CHEBI:87060"/>
    </reaction>
    <physiologicalReaction direction="left-to-right" evidence="23">
        <dbReference type="Rhea" id="RHEA:75084"/>
    </physiologicalReaction>
</comment>
<evidence type="ECO:0000256" key="17">
    <source>
        <dbReference type="ARBA" id="ARBA00041158"/>
    </source>
</evidence>
<keyword evidence="12 30" id="KW-0472">Membrane</keyword>
<feature type="binding site" description="axial binding residue" evidence="31">
    <location>
        <position position="412"/>
    </location>
    <ligand>
        <name>heme</name>
        <dbReference type="ChEBI" id="CHEBI:30413"/>
    </ligand>
    <ligandPart>
        <name>Fe</name>
        <dbReference type="ChEBI" id="CHEBI:18248"/>
    </ligandPart>
</feature>
<dbReference type="OrthoDB" id="6692864at2759"/>
<dbReference type="InterPro" id="IPR002403">
    <property type="entry name" value="Cyt_P450_E_grp-IV"/>
</dbReference>
<comment type="catalytic activity">
    <reaction evidence="20">
        <text>lanosterol + 3 reduced [NADPH--hemoprotein reductase] + 3 O2 = 4,4-dimethyl-5alpha-cholesta-8,14,24-trien-3beta-ol + formate + 3 oxidized [NADPH--hemoprotein reductase] + 4 H2O + 4 H(+)</text>
        <dbReference type="Rhea" id="RHEA:25286"/>
        <dbReference type="Rhea" id="RHEA-COMP:11964"/>
        <dbReference type="Rhea" id="RHEA-COMP:11965"/>
        <dbReference type="ChEBI" id="CHEBI:15377"/>
        <dbReference type="ChEBI" id="CHEBI:15378"/>
        <dbReference type="ChEBI" id="CHEBI:15379"/>
        <dbReference type="ChEBI" id="CHEBI:15740"/>
        <dbReference type="ChEBI" id="CHEBI:16521"/>
        <dbReference type="ChEBI" id="CHEBI:17813"/>
        <dbReference type="ChEBI" id="CHEBI:57618"/>
        <dbReference type="ChEBI" id="CHEBI:58210"/>
        <dbReference type="EC" id="1.14.14.154"/>
    </reaction>
    <physiologicalReaction direction="left-to-right" evidence="20">
        <dbReference type="Rhea" id="RHEA:25287"/>
    </physiologicalReaction>
</comment>
<keyword evidence="13" id="KW-1207">Sterol metabolism</keyword>
<comment type="catalytic activity">
    <reaction evidence="27">
        <text>a 14alpha-methyl steroid + reduced [NADPH--hemoprotein reductase] + O2 = a 14alpha-hydroxymethyl steroid + oxidized [NADPH--hemoprotein reductase] + H2O + H(+)</text>
        <dbReference type="Rhea" id="RHEA:68060"/>
        <dbReference type="Rhea" id="RHEA-COMP:11964"/>
        <dbReference type="Rhea" id="RHEA-COMP:11965"/>
        <dbReference type="ChEBI" id="CHEBI:15377"/>
        <dbReference type="ChEBI" id="CHEBI:15378"/>
        <dbReference type="ChEBI" id="CHEBI:15379"/>
        <dbReference type="ChEBI" id="CHEBI:57618"/>
        <dbReference type="ChEBI" id="CHEBI:58210"/>
        <dbReference type="ChEBI" id="CHEBI:138029"/>
        <dbReference type="ChEBI" id="CHEBI:176901"/>
    </reaction>
    <physiologicalReaction direction="left-to-right" evidence="27">
        <dbReference type="Rhea" id="RHEA:68061"/>
    </physiologicalReaction>
</comment>
<comment type="catalytic activity">
    <reaction evidence="21">
        <text>a 14alpha-methyl steroid + 3 reduced [NADPH--hemoprotein reductase] + 3 O2 = a Delta(14) steroid + formate + 3 oxidized [NADPH--hemoprotein reductase] + 4 H2O + 4 H(+)</text>
        <dbReference type="Rhea" id="RHEA:54028"/>
        <dbReference type="Rhea" id="RHEA-COMP:11964"/>
        <dbReference type="Rhea" id="RHEA-COMP:11965"/>
        <dbReference type="ChEBI" id="CHEBI:15377"/>
        <dbReference type="ChEBI" id="CHEBI:15378"/>
        <dbReference type="ChEBI" id="CHEBI:15379"/>
        <dbReference type="ChEBI" id="CHEBI:15740"/>
        <dbReference type="ChEBI" id="CHEBI:57618"/>
        <dbReference type="ChEBI" id="CHEBI:58210"/>
        <dbReference type="ChEBI" id="CHEBI:138029"/>
        <dbReference type="ChEBI" id="CHEBI:138031"/>
        <dbReference type="EC" id="1.14.14.154"/>
    </reaction>
    <physiologicalReaction direction="left-to-right" evidence="21">
        <dbReference type="Rhea" id="RHEA:54029"/>
    </physiologicalReaction>
</comment>
<evidence type="ECO:0000256" key="20">
    <source>
        <dbReference type="ARBA" id="ARBA00047670"/>
    </source>
</evidence>
<dbReference type="GO" id="GO:0008398">
    <property type="term" value="F:sterol 14-demethylase activity"/>
    <property type="evidence" value="ECO:0007669"/>
    <property type="project" value="UniProtKB-EC"/>
</dbReference>
<comment type="similarity">
    <text evidence="4 30 33">Belongs to the cytochrome P450 family.</text>
</comment>
<dbReference type="GO" id="GO:0008203">
    <property type="term" value="P:cholesterol metabolic process"/>
    <property type="evidence" value="ECO:0007669"/>
    <property type="project" value="UniProtKB-KW"/>
</dbReference>
<evidence type="ECO:0000256" key="26">
    <source>
        <dbReference type="ARBA" id="ARBA00048839"/>
    </source>
</evidence>
<evidence type="ECO:0000256" key="27">
    <source>
        <dbReference type="ARBA" id="ARBA00048866"/>
    </source>
</evidence>
<dbReference type="PANTHER" id="PTHR24304">
    <property type="entry name" value="CYTOCHROME P450 FAMILY 7"/>
    <property type="match status" value="1"/>
</dbReference>
<comment type="pathway">
    <text evidence="3">Lipid metabolism; bile acid biosynthesis.</text>
</comment>
<comment type="catalytic activity">
    <reaction evidence="29">
        <text>a 14alpha-formyl steroid + reduced [NADPH--hemoprotein reductase] + O2 = a Delta(14) steroid + formate + oxidized [NADPH--hemoprotein reductase] + H2O + 2 H(+)</text>
        <dbReference type="Rhea" id="RHEA:68068"/>
        <dbReference type="Rhea" id="RHEA-COMP:11964"/>
        <dbReference type="Rhea" id="RHEA-COMP:11965"/>
        <dbReference type="ChEBI" id="CHEBI:15377"/>
        <dbReference type="ChEBI" id="CHEBI:15378"/>
        <dbReference type="ChEBI" id="CHEBI:15379"/>
        <dbReference type="ChEBI" id="CHEBI:15740"/>
        <dbReference type="ChEBI" id="CHEBI:57618"/>
        <dbReference type="ChEBI" id="CHEBI:58210"/>
        <dbReference type="ChEBI" id="CHEBI:138031"/>
        <dbReference type="ChEBI" id="CHEBI:176902"/>
    </reaction>
    <physiologicalReaction direction="left-to-right" evidence="29">
        <dbReference type="Rhea" id="RHEA:68069"/>
    </physiologicalReaction>
</comment>
<dbReference type="GO" id="GO:0006699">
    <property type="term" value="P:bile acid biosynthetic process"/>
    <property type="evidence" value="ECO:0007669"/>
    <property type="project" value="TreeGrafter"/>
</dbReference>
<evidence type="ECO:0000256" key="5">
    <source>
        <dbReference type="ARBA" id="ARBA00022548"/>
    </source>
</evidence>
<evidence type="ECO:0000256" key="32">
    <source>
        <dbReference type="PIRSR" id="PIRSR000047-2"/>
    </source>
</evidence>
<evidence type="ECO:0000256" key="8">
    <source>
        <dbReference type="ARBA" id="ARBA00022824"/>
    </source>
</evidence>
<dbReference type="PROSITE" id="PS00086">
    <property type="entry name" value="CYTOCHROME_P450"/>
    <property type="match status" value="1"/>
</dbReference>
<evidence type="ECO:0000256" key="12">
    <source>
        <dbReference type="ARBA" id="ARBA00023136"/>
    </source>
</evidence>
<keyword evidence="8 30" id="KW-0256">Endoplasmic reticulum</keyword>
<dbReference type="AlphaFoldDB" id="A0A6J0UDA3"/>
<keyword evidence="33" id="KW-0503">Monooxygenase</keyword>
<organism evidence="34 35">
    <name type="scientific">Pogona vitticeps</name>
    <name type="common">central bearded dragon</name>
    <dbReference type="NCBI Taxonomy" id="103695"/>
    <lineage>
        <taxon>Eukaryota</taxon>
        <taxon>Metazoa</taxon>
        <taxon>Chordata</taxon>
        <taxon>Craniata</taxon>
        <taxon>Vertebrata</taxon>
        <taxon>Euteleostomi</taxon>
        <taxon>Lepidosauria</taxon>
        <taxon>Squamata</taxon>
        <taxon>Bifurcata</taxon>
        <taxon>Unidentata</taxon>
        <taxon>Episquamata</taxon>
        <taxon>Toxicofera</taxon>
        <taxon>Iguania</taxon>
        <taxon>Acrodonta</taxon>
        <taxon>Agamidae</taxon>
        <taxon>Amphibolurinae</taxon>
        <taxon>Pogona</taxon>
    </lineage>
</organism>
<keyword evidence="11" id="KW-0443">Lipid metabolism</keyword>
<dbReference type="PIRSF" id="PIRSF000047">
    <property type="entry name" value="Cytochrome_CYPVIIA1"/>
    <property type="match status" value="1"/>
</dbReference>
<dbReference type="InterPro" id="IPR050529">
    <property type="entry name" value="CYP450_sterol_14alpha_dmase"/>
</dbReference>
<evidence type="ECO:0000256" key="19">
    <source>
        <dbReference type="ARBA" id="ARBA00047587"/>
    </source>
</evidence>
<evidence type="ECO:0000256" key="31">
    <source>
        <dbReference type="PIRSR" id="PIRSR000047-1"/>
    </source>
</evidence>
<dbReference type="PRINTS" id="PR00465">
    <property type="entry name" value="EP450IV"/>
</dbReference>
<keyword evidence="6 30" id="KW-0349">Heme</keyword>
<evidence type="ECO:0000313" key="34">
    <source>
        <dbReference type="Proteomes" id="UP001652642"/>
    </source>
</evidence>
<dbReference type="CDD" id="cd20635">
    <property type="entry name" value="CYP39A1"/>
    <property type="match status" value="1"/>
</dbReference>
<dbReference type="GO" id="GO:0042632">
    <property type="term" value="P:cholesterol homeostasis"/>
    <property type="evidence" value="ECO:0007669"/>
    <property type="project" value="TreeGrafter"/>
</dbReference>
<keyword evidence="34" id="KW-1185">Reference proteome</keyword>
<evidence type="ECO:0000313" key="35">
    <source>
        <dbReference type="RefSeq" id="XP_020657155.2"/>
    </source>
</evidence>
<evidence type="ECO:0000256" key="4">
    <source>
        <dbReference type="ARBA" id="ARBA00010617"/>
    </source>
</evidence>
<proteinExistence type="inferred from homology"/>
<evidence type="ECO:0000256" key="24">
    <source>
        <dbReference type="ARBA" id="ARBA00048479"/>
    </source>
</evidence>
<dbReference type="EC" id="1.14.14.154" evidence="16"/>
<evidence type="ECO:0000256" key="14">
    <source>
        <dbReference type="ARBA" id="ARBA00023221"/>
    </source>
</evidence>
<evidence type="ECO:0000256" key="18">
    <source>
        <dbReference type="ARBA" id="ARBA00047379"/>
    </source>
</evidence>
<evidence type="ECO:0000256" key="10">
    <source>
        <dbReference type="ARBA" id="ARBA00023004"/>
    </source>
</evidence>
<dbReference type="InterPro" id="IPR001128">
    <property type="entry name" value="Cyt_P450"/>
</dbReference>
<accession>A0A6J0UDA3</accession>
<comment type="catalytic activity">
    <reaction evidence="25">
        <text>32-hydroxy-24,25-dihydrolanosterol + reduced [NADPH--hemoprotein reductase] + O2 = 32-oxo-24,25-dihydrolanosterol + oxidized [NADPH--hemoprotein reductase] + 2 H2O + H(+)</text>
        <dbReference type="Rhea" id="RHEA:75087"/>
        <dbReference type="Rhea" id="RHEA-COMP:11964"/>
        <dbReference type="Rhea" id="RHEA-COMP:11965"/>
        <dbReference type="ChEBI" id="CHEBI:15377"/>
        <dbReference type="ChEBI" id="CHEBI:15378"/>
        <dbReference type="ChEBI" id="CHEBI:15379"/>
        <dbReference type="ChEBI" id="CHEBI:57618"/>
        <dbReference type="ChEBI" id="CHEBI:58210"/>
        <dbReference type="ChEBI" id="CHEBI:87057"/>
        <dbReference type="ChEBI" id="CHEBI:87060"/>
    </reaction>
    <physiologicalReaction direction="left-to-right" evidence="25">
        <dbReference type="Rhea" id="RHEA:75088"/>
    </physiologicalReaction>
</comment>
<evidence type="ECO:0000256" key="3">
    <source>
        <dbReference type="ARBA" id="ARBA00004860"/>
    </source>
</evidence>
<evidence type="ECO:0000256" key="15">
    <source>
        <dbReference type="ARBA" id="ARBA00037887"/>
    </source>
</evidence>
<dbReference type="Pfam" id="PF00067">
    <property type="entry name" value="p450"/>
    <property type="match status" value="1"/>
</dbReference>
<comment type="cofactor">
    <cofactor evidence="1 30 31">
        <name>heme</name>
        <dbReference type="ChEBI" id="CHEBI:30413"/>
    </cofactor>
</comment>
<dbReference type="RefSeq" id="XP_020657155.2">
    <property type="nucleotide sequence ID" value="XM_020801496.2"/>
</dbReference>
<evidence type="ECO:0000256" key="13">
    <source>
        <dbReference type="ARBA" id="ARBA00023166"/>
    </source>
</evidence>
<evidence type="ECO:0000256" key="29">
    <source>
        <dbReference type="ARBA" id="ARBA00049450"/>
    </source>
</evidence>
<evidence type="ECO:0000256" key="21">
    <source>
        <dbReference type="ARBA" id="ARBA00047702"/>
    </source>
</evidence>
<keyword evidence="10 30" id="KW-0408">Iron</keyword>
<evidence type="ECO:0000256" key="6">
    <source>
        <dbReference type="ARBA" id="ARBA00022617"/>
    </source>
</evidence>
<evidence type="ECO:0000256" key="30">
    <source>
        <dbReference type="PIRNR" id="PIRNR000047"/>
    </source>
</evidence>
<dbReference type="InterPro" id="IPR024204">
    <property type="entry name" value="Cyt_P450_CYP7A1-type"/>
</dbReference>
<evidence type="ECO:0000256" key="7">
    <source>
        <dbReference type="ARBA" id="ARBA00022723"/>
    </source>
</evidence>
<evidence type="ECO:0000256" key="2">
    <source>
        <dbReference type="ARBA" id="ARBA00004586"/>
    </source>
</evidence>
<dbReference type="PANTHER" id="PTHR24304:SF2">
    <property type="entry name" value="24-HYDROXYCHOLESTEROL 7-ALPHA-HYDROXYLASE"/>
    <property type="match status" value="1"/>
</dbReference>
<comment type="catalytic activity">
    <reaction evidence="22">
        <text>24,25-dihydrolanosterol + reduced [NADPH--hemoprotein reductase] + O2 = 32-hydroxy-24,25-dihydrolanosterol + oxidized [NADPH--hemoprotein reductase] + H2O + H(+)</text>
        <dbReference type="Rhea" id="RHEA:75079"/>
        <dbReference type="Rhea" id="RHEA-COMP:11964"/>
        <dbReference type="Rhea" id="RHEA-COMP:11965"/>
        <dbReference type="ChEBI" id="CHEBI:15377"/>
        <dbReference type="ChEBI" id="CHEBI:15378"/>
        <dbReference type="ChEBI" id="CHEBI:15379"/>
        <dbReference type="ChEBI" id="CHEBI:28113"/>
        <dbReference type="ChEBI" id="CHEBI:57618"/>
        <dbReference type="ChEBI" id="CHEBI:58210"/>
        <dbReference type="ChEBI" id="CHEBI:87057"/>
    </reaction>
    <physiologicalReaction direction="left-to-right" evidence="22">
        <dbReference type="Rhea" id="RHEA:75080"/>
    </physiologicalReaction>
</comment>
<comment type="catalytic activity">
    <reaction evidence="18">
        <text>32-hydroxylanosterol + reduced [NADPH--hemoprotein reductase] + O2 = 32-oxolanosterol + oxidized [NADPH--hemoprotein reductase] + 2 H2O + H(+)</text>
        <dbReference type="Rhea" id="RHEA:75107"/>
        <dbReference type="Rhea" id="RHEA-COMP:11964"/>
        <dbReference type="Rhea" id="RHEA-COMP:11965"/>
        <dbReference type="ChEBI" id="CHEBI:15377"/>
        <dbReference type="ChEBI" id="CHEBI:15378"/>
        <dbReference type="ChEBI" id="CHEBI:15379"/>
        <dbReference type="ChEBI" id="CHEBI:57618"/>
        <dbReference type="ChEBI" id="CHEBI:58210"/>
        <dbReference type="ChEBI" id="CHEBI:166681"/>
        <dbReference type="ChEBI" id="CHEBI:166806"/>
    </reaction>
    <physiologicalReaction direction="left-to-right" evidence="18">
        <dbReference type="Rhea" id="RHEA:75108"/>
    </physiologicalReaction>
</comment>
<comment type="catalytic activity">
    <reaction evidence="28">
        <text>lanosterol + reduced [NADPH--hemoprotein reductase] + O2 = 32-hydroxylanosterol + oxidized [NADPH--hemoprotein reductase] + H2O + H(+)</text>
        <dbReference type="Rhea" id="RHEA:75103"/>
        <dbReference type="Rhea" id="RHEA-COMP:11964"/>
        <dbReference type="Rhea" id="RHEA-COMP:11965"/>
        <dbReference type="ChEBI" id="CHEBI:15377"/>
        <dbReference type="ChEBI" id="CHEBI:15378"/>
        <dbReference type="ChEBI" id="CHEBI:15379"/>
        <dbReference type="ChEBI" id="CHEBI:16521"/>
        <dbReference type="ChEBI" id="CHEBI:57618"/>
        <dbReference type="ChEBI" id="CHEBI:58210"/>
        <dbReference type="ChEBI" id="CHEBI:166806"/>
    </reaction>
    <physiologicalReaction direction="left-to-right" evidence="28">
        <dbReference type="Rhea" id="RHEA:75104"/>
    </physiologicalReaction>
</comment>
<evidence type="ECO:0000256" key="33">
    <source>
        <dbReference type="RuleBase" id="RU000461"/>
    </source>
</evidence>
<dbReference type="GO" id="GO:0005789">
    <property type="term" value="C:endoplasmic reticulum membrane"/>
    <property type="evidence" value="ECO:0007669"/>
    <property type="project" value="UniProtKB-SubCell"/>
</dbReference>
<sequence length="467" mass="53504">MDGAIAVLLAIVVGVLVKLVFFPTRGYKGPPCVYGWIPWFGAAFQFGRSPLEFIEEARLKYGPVFTIYLLGKRYTFVAEEEGFQAFCTSKDLDFEQAVQQSVQHAVSIPEDIFYKNRSRLYSMMKGRLSTSHLHQLSGSLCREFKNYIEDLGPEGTKELTDLVRHIMFPAVVNILFGKDLFLTTRDNIKEFEDHFQNFDNGFEYATQLPACFMRKWTKSKKWLLKSFENVALHAEKSNPSDGSSKTVYQYLLDTLHGRQFGAHYGVLLLWASQANAIPVAFWTLAFIVSDASVYKNIMKELETVYGKTDKDNIRVSEDDLKSLQFIKWCILEAIRLRAPGAIVKKVINPIVVQNVVIPAGDLLTMSPYWVHRNLKYFPEPNKFKPDRWKEANLEKNTFLESFVAFGGGTHQCPGRWFAIMEIHMLVVLLLLKYECRLLDPLPKESPLHLVGTQQPQGPCRVQYKLRA</sequence>
<evidence type="ECO:0000256" key="11">
    <source>
        <dbReference type="ARBA" id="ARBA00023098"/>
    </source>
</evidence>
<dbReference type="GO" id="GO:0020037">
    <property type="term" value="F:heme binding"/>
    <property type="evidence" value="ECO:0007669"/>
    <property type="project" value="InterPro"/>
</dbReference>
<protein>
    <recommendedName>
        <fullName evidence="17">Lanosterol 14-alpha demethylase</fullName>
        <ecNumber evidence="16">1.14.14.154</ecNumber>
    </recommendedName>
</protein>
<dbReference type="GO" id="GO:0005506">
    <property type="term" value="F:iron ion binding"/>
    <property type="evidence" value="ECO:0007669"/>
    <property type="project" value="InterPro"/>
</dbReference>
<evidence type="ECO:0000256" key="1">
    <source>
        <dbReference type="ARBA" id="ARBA00001971"/>
    </source>
</evidence>
<dbReference type="KEGG" id="pvt:110083224"/>
<evidence type="ECO:0000256" key="22">
    <source>
        <dbReference type="ARBA" id="ARBA00047983"/>
    </source>
</evidence>
<dbReference type="Gene3D" id="1.10.630.10">
    <property type="entry name" value="Cytochrome P450"/>
    <property type="match status" value="1"/>
</dbReference>
<reference evidence="34" key="1">
    <citation type="submission" date="2025-05" db="UniProtKB">
        <authorList>
            <consortium name="RefSeq"/>
        </authorList>
    </citation>
    <scope>NUCLEOTIDE SEQUENCE [LARGE SCALE GENOMIC DNA]</scope>
</reference>
<evidence type="ECO:0000256" key="25">
    <source>
        <dbReference type="ARBA" id="ARBA00048736"/>
    </source>
</evidence>
<dbReference type="InterPro" id="IPR017972">
    <property type="entry name" value="Cyt_P450_CS"/>
</dbReference>
<dbReference type="Proteomes" id="UP001652642">
    <property type="component" value="Chromosome 1"/>
</dbReference>
<keyword evidence="7 30" id="KW-0479">Metal-binding</keyword>
<comment type="subcellular location">
    <subcellularLocation>
        <location evidence="2 30">Endoplasmic reticulum membrane</location>
    </subcellularLocation>
</comment>
<feature type="binding site" evidence="32">
    <location>
        <position position="275"/>
    </location>
    <ligand>
        <name>substrate</name>
    </ligand>
</feature>